<reference evidence="1 2" key="1">
    <citation type="submission" date="2020-08" db="EMBL/GenBank/DDBJ databases">
        <title>Genomic Encyclopedia of Type Strains, Phase IV (KMG-V): Genome sequencing to study the core and pangenomes of soil and plant-associated prokaryotes.</title>
        <authorList>
            <person name="Whitman W."/>
        </authorList>
    </citation>
    <scope>NUCLEOTIDE SEQUENCE [LARGE SCALE GENOMIC DNA]</scope>
    <source>
        <strain evidence="1 2">SLV-2362</strain>
    </source>
</reference>
<dbReference type="Proteomes" id="UP000578036">
    <property type="component" value="Unassembled WGS sequence"/>
</dbReference>
<name>A0A7W4VEE9_9BURK</name>
<evidence type="ECO:0008006" key="3">
    <source>
        <dbReference type="Google" id="ProtNLM"/>
    </source>
</evidence>
<comment type="caution">
    <text evidence="1">The sequence shown here is derived from an EMBL/GenBank/DDBJ whole genome shotgun (WGS) entry which is preliminary data.</text>
</comment>
<accession>A0A7W4VEE9</accession>
<dbReference type="EMBL" id="JACHWF010000006">
    <property type="protein sequence ID" value="MBB3010098.1"/>
    <property type="molecule type" value="Genomic_DNA"/>
</dbReference>
<protein>
    <recommendedName>
        <fullName evidence="3">DUF3150 domain-containing protein</fullName>
    </recommendedName>
</protein>
<evidence type="ECO:0000313" key="1">
    <source>
        <dbReference type="EMBL" id="MBB3010098.1"/>
    </source>
</evidence>
<gene>
    <name evidence="1" type="ORF">FHX61_004774</name>
</gene>
<sequence length="313" mass="35013">MNITNLTSRVMLATLNISVWRARRFDTRATQEVEAKHEAKDIGRFNKRLLTDGATSYKEVCAIGNRARALFDSHSLDYDQLGVRLLPTAVYMDVAEKLRALRDHFDAATAQFLADYPRLKDEARVALNGLFDEADYPTEAELRRKFGVRFSVLPFPDASQFGIDLPPDVLHGIREEMDAKVLGAVKTANNDLVGRLYEAVQHFANRLYGEGNVRLDVADKVRELSALLPRLNFSDDPVLTEILAKTQEQLACYTGAQLKDDPLLRLNVAERAMEIEAQMAAFMGGPPPTLTREGDMPMLASASRLRLPCMIES</sequence>
<evidence type="ECO:0000313" key="2">
    <source>
        <dbReference type="Proteomes" id="UP000578036"/>
    </source>
</evidence>
<organism evidence="1 2">
    <name type="scientific">Cupriavidus alkaliphilus</name>
    <dbReference type="NCBI Taxonomy" id="942866"/>
    <lineage>
        <taxon>Bacteria</taxon>
        <taxon>Pseudomonadati</taxon>
        <taxon>Pseudomonadota</taxon>
        <taxon>Betaproteobacteria</taxon>
        <taxon>Burkholderiales</taxon>
        <taxon>Burkholderiaceae</taxon>
        <taxon>Cupriavidus</taxon>
    </lineage>
</organism>
<dbReference type="AlphaFoldDB" id="A0A7W4VEE9"/>
<dbReference type="RefSeq" id="WP_260154509.1">
    <property type="nucleotide sequence ID" value="NZ_JACHWF010000006.1"/>
</dbReference>
<proteinExistence type="predicted"/>
<keyword evidence="2" id="KW-1185">Reference proteome</keyword>